<dbReference type="SUPFAM" id="SSF158622">
    <property type="entry name" value="YheA/YmcA-like"/>
    <property type="match status" value="1"/>
</dbReference>
<dbReference type="Gene3D" id="1.20.1500.10">
    <property type="entry name" value="YheA/YmcA-like"/>
    <property type="match status" value="1"/>
</dbReference>
<dbReference type="InterPro" id="IPR010368">
    <property type="entry name" value="Com_YlbF"/>
</dbReference>
<protein>
    <submittedName>
        <fullName evidence="2">YlbF family regulator</fullName>
    </submittedName>
</protein>
<sequence length="115" mass="12920">MSVYDKANELAQAIQEDEDYKALLEAGKKLAEDGKTRKHVQDFLTLQAQLAYAQAAGDKPVRKKIEQLQKLQEIVASRPLAVEYLEKYMKWNQIGGQILGTIQQAMAEGLSILDK</sequence>
<dbReference type="OrthoDB" id="9811402at2"/>
<dbReference type="Proteomes" id="UP001605989">
    <property type="component" value="Unassembled WGS sequence"/>
</dbReference>
<dbReference type="KEGG" id="mhw:ACT01_00460"/>
<evidence type="ECO:0000313" key="1">
    <source>
        <dbReference type="EMBL" id="MFG6273554.1"/>
    </source>
</evidence>
<evidence type="ECO:0000313" key="3">
    <source>
        <dbReference type="Proteomes" id="UP000591071"/>
    </source>
</evidence>
<dbReference type="EMBL" id="JBIEKR010000008">
    <property type="protein sequence ID" value="MFG6273554.1"/>
    <property type="molecule type" value="Genomic_DNA"/>
</dbReference>
<dbReference type="Proteomes" id="UP000591071">
    <property type="component" value="Unassembled WGS sequence"/>
</dbReference>
<organism evidence="2 3">
    <name type="scientific">Megasphaera hexanoica</name>
    <dbReference type="NCBI Taxonomy" id="1675036"/>
    <lineage>
        <taxon>Bacteria</taxon>
        <taxon>Bacillati</taxon>
        <taxon>Bacillota</taxon>
        <taxon>Negativicutes</taxon>
        <taxon>Veillonellales</taxon>
        <taxon>Veillonellaceae</taxon>
        <taxon>Megasphaera</taxon>
    </lineage>
</organism>
<proteinExistence type="predicted"/>
<reference evidence="1 4" key="2">
    <citation type="submission" date="2024-10" db="EMBL/GenBank/DDBJ databases">
        <authorList>
            <person name="Sang B.-I."/>
            <person name="Prabhaharan D."/>
        </authorList>
    </citation>
    <scope>NUCLEOTIDE SEQUENCE [LARGE SCALE GENOMIC DNA]</scope>
    <source>
        <strain evidence="1 4">MH</strain>
    </source>
</reference>
<dbReference type="EMBL" id="JABAFG010000007">
    <property type="protein sequence ID" value="NME28129.1"/>
    <property type="molecule type" value="Genomic_DNA"/>
</dbReference>
<keyword evidence="4" id="KW-1185">Reference proteome</keyword>
<comment type="caution">
    <text evidence="2">The sequence shown here is derived from an EMBL/GenBank/DDBJ whole genome shotgun (WGS) entry which is preliminary data.</text>
</comment>
<dbReference type="InterPro" id="IPR023378">
    <property type="entry name" value="YheA/YmcA-like_dom_sf"/>
</dbReference>
<gene>
    <name evidence="1" type="ORF">ACGTZG_10165</name>
    <name evidence="2" type="ORF">HF872_05765</name>
</gene>
<accession>A0A848BYP9</accession>
<evidence type="ECO:0000313" key="4">
    <source>
        <dbReference type="Proteomes" id="UP001605989"/>
    </source>
</evidence>
<name>A0A848BYP9_9FIRM</name>
<dbReference type="AlphaFoldDB" id="A0A848BYP9"/>
<dbReference type="Pfam" id="PF06133">
    <property type="entry name" value="Com_YlbF"/>
    <property type="match status" value="1"/>
</dbReference>
<evidence type="ECO:0000313" key="2">
    <source>
        <dbReference type="EMBL" id="NME28129.1"/>
    </source>
</evidence>
<dbReference type="RefSeq" id="WP_075582090.1">
    <property type="nucleotide sequence ID" value="NZ_CP011940.1"/>
</dbReference>
<reference evidence="2 3" key="1">
    <citation type="submission" date="2020-04" db="EMBL/GenBank/DDBJ databases">
        <authorList>
            <person name="Hitch T.C.A."/>
            <person name="Wylensek D."/>
            <person name="Clavel T."/>
        </authorList>
    </citation>
    <scope>NUCLEOTIDE SEQUENCE [LARGE SCALE GENOMIC DNA]</scope>
    <source>
        <strain evidence="2 3">Oil-RF-744-FAT-WT-6-1</strain>
    </source>
</reference>